<dbReference type="InterPro" id="IPR036236">
    <property type="entry name" value="Znf_C2H2_sf"/>
</dbReference>
<dbReference type="Gene3D" id="3.30.160.60">
    <property type="entry name" value="Classic Zinc Finger"/>
    <property type="match status" value="1"/>
</dbReference>
<sequence>MPKFYCDYCDTDSTPDSQSGRKTHCRGGKHEENVKDYRQKWMEEAMTAPPPSLVGPPSPVGEAPVMAMMGAPPPGTLPVGPAPGMRPPDDATSHPTHDGAHLARNDWATQIKLEEGPLSISFTSFVLLHQEGMVLLL</sequence>
<feature type="region of interest" description="Disordered" evidence="9">
    <location>
        <begin position="47"/>
        <end position="100"/>
    </location>
</feature>
<dbReference type="GO" id="GO:0005685">
    <property type="term" value="C:U1 snRNP"/>
    <property type="evidence" value="ECO:0007669"/>
    <property type="project" value="InterPro"/>
</dbReference>
<evidence type="ECO:0000313" key="12">
    <source>
        <dbReference type="Proteomes" id="UP000028990"/>
    </source>
</evidence>
<dbReference type="AlphaFoldDB" id="A0A091DHS3"/>
<dbReference type="Proteomes" id="UP000028990">
    <property type="component" value="Unassembled WGS sequence"/>
</dbReference>
<evidence type="ECO:0000256" key="7">
    <source>
        <dbReference type="ARBA" id="ARBA00023274"/>
    </source>
</evidence>
<dbReference type="GO" id="GO:0030627">
    <property type="term" value="F:pre-mRNA 5'-splice site binding"/>
    <property type="evidence" value="ECO:0007669"/>
    <property type="project" value="InterPro"/>
</dbReference>
<dbReference type="EMBL" id="KN124092">
    <property type="protein sequence ID" value="KFO22331.1"/>
    <property type="molecule type" value="Genomic_DNA"/>
</dbReference>
<feature type="compositionally biased region" description="Polar residues" evidence="9">
    <location>
        <begin position="11"/>
        <end position="20"/>
    </location>
</feature>
<feature type="region of interest" description="Disordered" evidence="9">
    <location>
        <begin position="10"/>
        <end position="32"/>
    </location>
</feature>
<dbReference type="InterPro" id="IPR003604">
    <property type="entry name" value="Matrin/U1-like-C_Znf_C2H2"/>
</dbReference>
<dbReference type="GO" id="GO:0008270">
    <property type="term" value="F:zinc ion binding"/>
    <property type="evidence" value="ECO:0007669"/>
    <property type="project" value="UniProtKB-KW"/>
</dbReference>
<protein>
    <submittedName>
        <fullName evidence="11">U1 small nuclear ribonucleoprotein C</fullName>
    </submittedName>
</protein>
<evidence type="ECO:0000256" key="8">
    <source>
        <dbReference type="ARBA" id="ARBA00046357"/>
    </source>
</evidence>
<evidence type="ECO:0000259" key="10">
    <source>
        <dbReference type="PROSITE" id="PS50171"/>
    </source>
</evidence>
<evidence type="ECO:0000256" key="9">
    <source>
        <dbReference type="SAM" id="MobiDB-lite"/>
    </source>
</evidence>
<dbReference type="STRING" id="885580.ENSFDAP00000018444"/>
<keyword evidence="5" id="KW-0694">RNA-binding</keyword>
<comment type="subunit">
    <text evidence="8">Component of the U1 snRNP. The U1 snRNP is composed of the U1 snRNA and the 7 core Sm proteins SNRPB, SNRPD1, SNRPD2, SNRPD3, SNRPE, SNRPF and SNRPG that assemble in a heptameric protein ring on the Sm site of the small nuclear RNA to form the core snRNP, and at least 3 U1 snRNP-specific proteins SNRNP70/U1-70K, SNRPA/U1-A and SNRPC/U1-C. SNRPC/U1-C interacts with U1 snRNA and the 5' splice-site region of the pre-mRNA. Interacts (via N-terminus) with TIA1 (via C-terminus); thereby promoting spliceosomal U1 snRNP recruitment to 5' splice sites.</text>
</comment>
<dbReference type="GO" id="GO:0000395">
    <property type="term" value="P:mRNA 5'-splice site recognition"/>
    <property type="evidence" value="ECO:0007669"/>
    <property type="project" value="InterPro"/>
</dbReference>
<organism evidence="11 12">
    <name type="scientific">Fukomys damarensis</name>
    <name type="common">Damaraland mole rat</name>
    <name type="synonym">Cryptomys damarensis</name>
    <dbReference type="NCBI Taxonomy" id="885580"/>
    <lineage>
        <taxon>Eukaryota</taxon>
        <taxon>Metazoa</taxon>
        <taxon>Chordata</taxon>
        <taxon>Craniata</taxon>
        <taxon>Vertebrata</taxon>
        <taxon>Euteleostomi</taxon>
        <taxon>Mammalia</taxon>
        <taxon>Eutheria</taxon>
        <taxon>Euarchontoglires</taxon>
        <taxon>Glires</taxon>
        <taxon>Rodentia</taxon>
        <taxon>Hystricomorpha</taxon>
        <taxon>Bathyergidae</taxon>
        <taxon>Fukomys</taxon>
    </lineage>
</organism>
<evidence type="ECO:0000256" key="3">
    <source>
        <dbReference type="ARBA" id="ARBA00022771"/>
    </source>
</evidence>
<feature type="compositionally biased region" description="Low complexity" evidence="9">
    <location>
        <begin position="60"/>
        <end position="70"/>
    </location>
</feature>
<feature type="compositionally biased region" description="Pro residues" evidence="9">
    <location>
        <begin position="48"/>
        <end position="59"/>
    </location>
</feature>
<gene>
    <name evidence="11" type="ORF">H920_16292</name>
</gene>
<reference evidence="11 12" key="1">
    <citation type="submission" date="2013-11" db="EMBL/GenBank/DDBJ databases">
        <title>The Damaraland mole rat (Fukomys damarensis) genome and evolution of African mole rats.</title>
        <authorList>
            <person name="Gladyshev V.N."/>
            <person name="Fang X."/>
        </authorList>
    </citation>
    <scope>NUCLEOTIDE SEQUENCE [LARGE SCALE GENOMIC DNA]</scope>
    <source>
        <tissue evidence="11">Liver</tissue>
    </source>
</reference>
<keyword evidence="4" id="KW-0862">Zinc</keyword>
<keyword evidence="2" id="KW-0479">Metal-binding</keyword>
<keyword evidence="3" id="KW-0863">Zinc-finger</keyword>
<dbReference type="PROSITE" id="PS50171">
    <property type="entry name" value="ZF_MATRIN"/>
    <property type="match status" value="1"/>
</dbReference>
<dbReference type="InterPro" id="IPR000690">
    <property type="entry name" value="Matrin/U1-C_Znf_C2H2"/>
</dbReference>
<feature type="domain" description="Matrin-type" evidence="10">
    <location>
        <begin position="4"/>
        <end position="36"/>
    </location>
</feature>
<feature type="compositionally biased region" description="Pro residues" evidence="9">
    <location>
        <begin position="71"/>
        <end position="86"/>
    </location>
</feature>
<evidence type="ECO:0000256" key="5">
    <source>
        <dbReference type="ARBA" id="ARBA00022884"/>
    </source>
</evidence>
<evidence type="ECO:0000256" key="2">
    <source>
        <dbReference type="ARBA" id="ARBA00022723"/>
    </source>
</evidence>
<evidence type="ECO:0000256" key="4">
    <source>
        <dbReference type="ARBA" id="ARBA00022833"/>
    </source>
</evidence>
<dbReference type="PANTHER" id="PTHR31148">
    <property type="entry name" value="U1 SMALL NUCLEAR RIBONUCLEOPROTEIN C"/>
    <property type="match status" value="1"/>
</dbReference>
<keyword evidence="6" id="KW-0539">Nucleus</keyword>
<evidence type="ECO:0000256" key="6">
    <source>
        <dbReference type="ARBA" id="ARBA00023242"/>
    </source>
</evidence>
<dbReference type="InterPro" id="IPR013085">
    <property type="entry name" value="U1-CZ_Znf_C2H2"/>
</dbReference>
<dbReference type="InterPro" id="IPR017340">
    <property type="entry name" value="U1_snRNP-C"/>
</dbReference>
<name>A0A091DHS3_FUKDA</name>
<comment type="subcellular location">
    <subcellularLocation>
        <location evidence="1">Nucleus</location>
    </subcellularLocation>
</comment>
<dbReference type="PANTHER" id="PTHR31148:SF1">
    <property type="entry name" value="U1 SMALL NUCLEAR RIBONUCLEOPROTEIN C"/>
    <property type="match status" value="1"/>
</dbReference>
<dbReference type="SMART" id="SM00451">
    <property type="entry name" value="ZnF_U1"/>
    <property type="match status" value="1"/>
</dbReference>
<accession>A0A091DHS3</accession>
<evidence type="ECO:0000256" key="1">
    <source>
        <dbReference type="ARBA" id="ARBA00004123"/>
    </source>
</evidence>
<dbReference type="Pfam" id="PF06220">
    <property type="entry name" value="zf-U1"/>
    <property type="match status" value="1"/>
</dbReference>
<proteinExistence type="predicted"/>
<keyword evidence="7 11" id="KW-0687">Ribonucleoprotein</keyword>
<feature type="compositionally biased region" description="Basic and acidic residues" evidence="9">
    <location>
        <begin position="87"/>
        <end position="100"/>
    </location>
</feature>
<evidence type="ECO:0000313" key="11">
    <source>
        <dbReference type="EMBL" id="KFO22331.1"/>
    </source>
</evidence>
<keyword evidence="12" id="KW-1185">Reference proteome</keyword>
<dbReference type="SUPFAM" id="SSF57667">
    <property type="entry name" value="beta-beta-alpha zinc fingers"/>
    <property type="match status" value="1"/>
</dbReference>